<dbReference type="SUPFAM" id="SSF46689">
    <property type="entry name" value="Homeodomain-like"/>
    <property type="match status" value="1"/>
</dbReference>
<evidence type="ECO:0000259" key="6">
    <source>
        <dbReference type="PROSITE" id="PS50045"/>
    </source>
</evidence>
<proteinExistence type="predicted"/>
<sequence>MRPLGAVADQVVADLTARAGAPCGRPLFSSTSCKKAPVATGWSVARRMRGKPMGDSFRAARPHWKFLFSGTFVVVSLSMINIAINGIRDAVFQNGPRTPMGESANRTKQRADDRRLSGRSAAMRTLLGRIEKIAPTRASVMIAGESGVGKDIVARRLHDLSARRDGPFVPMNCGAIPPDLAEAQLFGHEKGSFTGAVTQREGFFEAARGGTLLLDEIAEMPAALQVKLLRAIESNTIVRVGGTESIPLDVRFVSATRHNPADAVRDGRLREDLFYRLAAFAIYVPPLRQRDGDVETIAREFVDTLNARHRSHKRLTDAAIAALRAYSWPGNVRELHNTIERAYILSDEGIEVALPKQPVPAVDSTSEGAMALPLGATLHHAQQHFIAATLRHFDGNKPRAAKALGISLKTLYNRLALMRDQDGS</sequence>
<accession>B4EJJ4</accession>
<dbReference type="CDD" id="cd00009">
    <property type="entry name" value="AAA"/>
    <property type="match status" value="1"/>
</dbReference>
<dbReference type="eggNOG" id="COG3829">
    <property type="taxonomic scope" value="Bacteria"/>
</dbReference>
<evidence type="ECO:0000256" key="4">
    <source>
        <dbReference type="ARBA" id="ARBA00023125"/>
    </source>
</evidence>
<dbReference type="GO" id="GO:0006355">
    <property type="term" value="P:regulation of DNA-templated transcription"/>
    <property type="evidence" value="ECO:0007669"/>
    <property type="project" value="InterPro"/>
</dbReference>
<dbReference type="InterPro" id="IPR009057">
    <property type="entry name" value="Homeodomain-like_sf"/>
</dbReference>
<evidence type="ECO:0000313" key="7">
    <source>
        <dbReference type="EMBL" id="CAR55358.1"/>
    </source>
</evidence>
<dbReference type="InterPro" id="IPR002197">
    <property type="entry name" value="HTH_Fis"/>
</dbReference>
<dbReference type="SUPFAM" id="SSF52540">
    <property type="entry name" value="P-loop containing nucleoside triphosphate hydrolases"/>
    <property type="match status" value="1"/>
</dbReference>
<dbReference type="InterPro" id="IPR003593">
    <property type="entry name" value="AAA+_ATPase"/>
</dbReference>
<keyword evidence="1" id="KW-0547">Nucleotide-binding</keyword>
<dbReference type="Pfam" id="PF00158">
    <property type="entry name" value="Sigma54_activat"/>
    <property type="match status" value="1"/>
</dbReference>
<dbReference type="Gene3D" id="1.10.8.60">
    <property type="match status" value="1"/>
</dbReference>
<dbReference type="GO" id="GO:0043565">
    <property type="term" value="F:sequence-specific DNA binding"/>
    <property type="evidence" value="ECO:0007669"/>
    <property type="project" value="InterPro"/>
</dbReference>
<dbReference type="AlphaFoldDB" id="B4EJJ4"/>
<dbReference type="PROSITE" id="PS00688">
    <property type="entry name" value="SIGMA54_INTERACT_3"/>
    <property type="match status" value="1"/>
</dbReference>
<dbReference type="Gene3D" id="1.10.10.60">
    <property type="entry name" value="Homeodomain-like"/>
    <property type="match status" value="1"/>
</dbReference>
<dbReference type="InterPro" id="IPR002078">
    <property type="entry name" value="Sigma_54_int"/>
</dbReference>
<evidence type="ECO:0000256" key="3">
    <source>
        <dbReference type="ARBA" id="ARBA00023015"/>
    </source>
</evidence>
<dbReference type="InterPro" id="IPR027417">
    <property type="entry name" value="P-loop_NTPase"/>
</dbReference>
<dbReference type="PANTHER" id="PTHR32071">
    <property type="entry name" value="TRANSCRIPTIONAL REGULATORY PROTEIN"/>
    <property type="match status" value="1"/>
</dbReference>
<keyword evidence="8" id="KW-1185">Reference proteome</keyword>
<dbReference type="EMBL" id="AM747721">
    <property type="protein sequence ID" value="CAR55358.1"/>
    <property type="molecule type" value="Genomic_DNA"/>
</dbReference>
<gene>
    <name evidence="7" type="ORF">BCAM1504</name>
</gene>
<keyword evidence="5" id="KW-0804">Transcription</keyword>
<dbReference type="InterPro" id="IPR025662">
    <property type="entry name" value="Sigma_54_int_dom_ATP-bd_1"/>
</dbReference>
<dbReference type="GO" id="GO:0005524">
    <property type="term" value="F:ATP binding"/>
    <property type="evidence" value="ECO:0007669"/>
    <property type="project" value="UniProtKB-KW"/>
</dbReference>
<organism evidence="7 8">
    <name type="scientific">Burkholderia cenocepacia (strain ATCC BAA-245 / DSM 16553 / LMG 16656 / NCTC 13227 / J2315 / CF5610)</name>
    <name type="common">Burkholderia cepacia (strain J2315)</name>
    <dbReference type="NCBI Taxonomy" id="216591"/>
    <lineage>
        <taxon>Bacteria</taxon>
        <taxon>Pseudomonadati</taxon>
        <taxon>Pseudomonadota</taxon>
        <taxon>Betaproteobacteria</taxon>
        <taxon>Burkholderiales</taxon>
        <taxon>Burkholderiaceae</taxon>
        <taxon>Burkholderia</taxon>
        <taxon>Burkholderia cepacia complex</taxon>
    </lineage>
</organism>
<name>B4EJJ4_BURCJ</name>
<keyword evidence="4" id="KW-0238">DNA-binding</keyword>
<dbReference type="PROSITE" id="PS50045">
    <property type="entry name" value="SIGMA54_INTERACT_4"/>
    <property type="match status" value="1"/>
</dbReference>
<reference evidence="7 8" key="1">
    <citation type="journal article" date="2009" name="J. Bacteriol.">
        <title>The genome of Burkholderia cenocepacia J2315, an epidemic pathogen of cystic fibrosis patients.</title>
        <authorList>
            <person name="Holden M.T."/>
            <person name="Seth-Smith H.M."/>
            <person name="Crossman L.C."/>
            <person name="Sebaihia M."/>
            <person name="Bentley S.D."/>
            <person name="Cerdeno-Tarraga A.M."/>
            <person name="Thomson N.R."/>
            <person name="Bason N."/>
            <person name="Quail M.A."/>
            <person name="Sharp S."/>
            <person name="Cherevach I."/>
            <person name="Churcher C."/>
            <person name="Goodhead I."/>
            <person name="Hauser H."/>
            <person name="Holroyd N."/>
            <person name="Mungall K."/>
            <person name="Scott P."/>
            <person name="Walker D."/>
            <person name="White B."/>
            <person name="Rose H."/>
            <person name="Iversen P."/>
            <person name="Mil-Homens D."/>
            <person name="Rocha E.P."/>
            <person name="Fialho A.M."/>
            <person name="Baldwin A."/>
            <person name="Dowson C."/>
            <person name="Barrell B.G."/>
            <person name="Govan J.R."/>
            <person name="Vandamme P."/>
            <person name="Hart C.A."/>
            <person name="Mahenthiralingam E."/>
            <person name="Parkhill J."/>
        </authorList>
    </citation>
    <scope>NUCLEOTIDE SEQUENCE [LARGE SCALE GENOMIC DNA]</scope>
    <source>
        <strain evidence="8">ATCC BAA-245 / DSM 16553 / LMG 16656 / NCTC 13227 / J2315 / CF5610</strain>
    </source>
</reference>
<dbReference type="PANTHER" id="PTHR32071:SF117">
    <property type="entry name" value="PTS-DEPENDENT DIHYDROXYACETONE KINASE OPERON REGULATORY PROTEIN-RELATED"/>
    <property type="match status" value="1"/>
</dbReference>
<feature type="domain" description="Sigma-54 factor interaction" evidence="6">
    <location>
        <begin position="116"/>
        <end position="344"/>
    </location>
</feature>
<dbReference type="Proteomes" id="UP000001035">
    <property type="component" value="Chromosome 2"/>
</dbReference>
<keyword evidence="2" id="KW-0067">ATP-binding</keyword>
<keyword evidence="3" id="KW-0805">Transcription regulation</keyword>
<dbReference type="Gene3D" id="3.40.50.300">
    <property type="entry name" value="P-loop containing nucleotide triphosphate hydrolases"/>
    <property type="match status" value="1"/>
</dbReference>
<dbReference type="SMART" id="SM00382">
    <property type="entry name" value="AAA"/>
    <property type="match status" value="1"/>
</dbReference>
<dbReference type="InterPro" id="IPR058031">
    <property type="entry name" value="AAA_lid_NorR"/>
</dbReference>
<evidence type="ECO:0000256" key="1">
    <source>
        <dbReference type="ARBA" id="ARBA00022741"/>
    </source>
</evidence>
<dbReference type="InterPro" id="IPR025944">
    <property type="entry name" value="Sigma_54_int_dom_CS"/>
</dbReference>
<evidence type="ECO:0000256" key="2">
    <source>
        <dbReference type="ARBA" id="ARBA00022840"/>
    </source>
</evidence>
<dbReference type="HOGENOM" id="CLU_000445_0_7_4"/>
<protein>
    <submittedName>
        <fullName evidence="7">Sigma-54 interacting transcriptional regulator</fullName>
    </submittedName>
</protein>
<dbReference type="FunFam" id="3.40.50.300:FF:000006">
    <property type="entry name" value="DNA-binding transcriptional regulator NtrC"/>
    <property type="match status" value="1"/>
</dbReference>
<dbReference type="KEGG" id="bcj:BCAM1504"/>
<evidence type="ECO:0000313" key="8">
    <source>
        <dbReference type="Proteomes" id="UP000001035"/>
    </source>
</evidence>
<dbReference type="PROSITE" id="PS00675">
    <property type="entry name" value="SIGMA54_INTERACT_1"/>
    <property type="match status" value="1"/>
</dbReference>
<dbReference type="Pfam" id="PF25601">
    <property type="entry name" value="AAA_lid_14"/>
    <property type="match status" value="1"/>
</dbReference>
<evidence type="ECO:0000256" key="5">
    <source>
        <dbReference type="ARBA" id="ARBA00023163"/>
    </source>
</evidence>
<dbReference type="Pfam" id="PF02954">
    <property type="entry name" value="HTH_8"/>
    <property type="match status" value="1"/>
</dbReference>